<dbReference type="EMBL" id="BLPG01000001">
    <property type="protein sequence ID" value="GFJ89093.1"/>
    <property type="molecule type" value="Genomic_DNA"/>
</dbReference>
<gene>
    <name evidence="1" type="ORF">Prum_027350</name>
</gene>
<organism evidence="1 2">
    <name type="scientific">Phytohabitans rumicis</name>
    <dbReference type="NCBI Taxonomy" id="1076125"/>
    <lineage>
        <taxon>Bacteria</taxon>
        <taxon>Bacillati</taxon>
        <taxon>Actinomycetota</taxon>
        <taxon>Actinomycetes</taxon>
        <taxon>Micromonosporales</taxon>
        <taxon>Micromonosporaceae</taxon>
    </lineage>
</organism>
<sequence>MDRLVRVDLEWGERPLADVLDELERLAAAAPGGVLLDRVPDGAWAAGAVALAVRVARRSGFTPVLVQGRAPC</sequence>
<protein>
    <submittedName>
        <fullName evidence="1">Uncharacterized protein</fullName>
    </submittedName>
</protein>
<dbReference type="Proteomes" id="UP000482960">
    <property type="component" value="Unassembled WGS sequence"/>
</dbReference>
<evidence type="ECO:0000313" key="1">
    <source>
        <dbReference type="EMBL" id="GFJ89093.1"/>
    </source>
</evidence>
<dbReference type="AlphaFoldDB" id="A0A6V8KVI5"/>
<proteinExistence type="predicted"/>
<accession>A0A6V8KVI5</accession>
<evidence type="ECO:0000313" key="2">
    <source>
        <dbReference type="Proteomes" id="UP000482960"/>
    </source>
</evidence>
<name>A0A6V8KVI5_9ACTN</name>
<reference evidence="1 2" key="2">
    <citation type="submission" date="2020-03" db="EMBL/GenBank/DDBJ databases">
        <authorList>
            <person name="Ichikawa N."/>
            <person name="Kimura A."/>
            <person name="Kitahashi Y."/>
            <person name="Uohara A."/>
        </authorList>
    </citation>
    <scope>NUCLEOTIDE SEQUENCE [LARGE SCALE GENOMIC DNA]</scope>
    <source>
        <strain evidence="1 2">NBRC 108638</strain>
    </source>
</reference>
<comment type="caution">
    <text evidence="1">The sequence shown here is derived from an EMBL/GenBank/DDBJ whole genome shotgun (WGS) entry which is preliminary data.</text>
</comment>
<dbReference type="RefSeq" id="WP_173076702.1">
    <property type="nucleotide sequence ID" value="NZ_BAABJB010000002.1"/>
</dbReference>
<reference evidence="1 2" key="1">
    <citation type="submission" date="2020-03" db="EMBL/GenBank/DDBJ databases">
        <title>Whole genome shotgun sequence of Phytohabitans rumicis NBRC 108638.</title>
        <authorList>
            <person name="Komaki H."/>
            <person name="Tamura T."/>
        </authorList>
    </citation>
    <scope>NUCLEOTIDE SEQUENCE [LARGE SCALE GENOMIC DNA]</scope>
    <source>
        <strain evidence="1 2">NBRC 108638</strain>
    </source>
</reference>
<keyword evidence="2" id="KW-1185">Reference proteome</keyword>